<accession>W7HUD6</accession>
<dbReference type="HOGENOM" id="CLU_1496180_0_0_1"/>
<dbReference type="EMBL" id="KI966412">
    <property type="protein sequence ID" value="EWC47089.1"/>
    <property type="molecule type" value="Genomic_DNA"/>
</dbReference>
<sequence length="180" mass="19950">MAKLKPVAKDRMKQEAESLRLREEILRNRSPKAPCQPAKPKPPVLQAATRGLPSRLPGRVPGWKPQAKLSDHPGAVGRRPKLVEDEVRMSPGPDLSERNKDPAISTHTGAVVQYVGLTREGTIMEEQRKTVESKDVETDKWLVSCIKTVGVVLILIAFLKMEAYLWVISMATALDLADLI</sequence>
<proteinExistence type="predicted"/>
<feature type="region of interest" description="Disordered" evidence="1">
    <location>
        <begin position="1"/>
        <end position="102"/>
    </location>
</feature>
<evidence type="ECO:0000256" key="1">
    <source>
        <dbReference type="SAM" id="MobiDB-lite"/>
    </source>
</evidence>
<name>W7HUD6_9PEZI</name>
<dbReference type="Proteomes" id="UP000024837">
    <property type="component" value="Unassembled WGS sequence"/>
</dbReference>
<protein>
    <submittedName>
        <fullName evidence="2">Uncharacterized protein</fullName>
    </submittedName>
</protein>
<reference evidence="2 3" key="1">
    <citation type="submission" date="2013-05" db="EMBL/GenBank/DDBJ databases">
        <title>Drechslerella stenobrocha genome reveals carnivorous origination and mechanical trapping mechanism of predatory fungi.</title>
        <authorList>
            <person name="Liu X."/>
            <person name="Zhang W."/>
            <person name="Liu K."/>
        </authorList>
    </citation>
    <scope>NUCLEOTIDE SEQUENCE [LARGE SCALE GENOMIC DNA]</scope>
    <source>
        <strain evidence="2 3">248</strain>
    </source>
</reference>
<feature type="compositionally biased region" description="Basic and acidic residues" evidence="1">
    <location>
        <begin position="7"/>
        <end position="27"/>
    </location>
</feature>
<keyword evidence="3" id="KW-1185">Reference proteome</keyword>
<evidence type="ECO:0000313" key="3">
    <source>
        <dbReference type="Proteomes" id="UP000024837"/>
    </source>
</evidence>
<gene>
    <name evidence="2" type="ORF">DRE_03458</name>
</gene>
<dbReference type="AlphaFoldDB" id="W7HUD6"/>
<organism evidence="2 3">
    <name type="scientific">Drechslerella stenobrocha 248</name>
    <dbReference type="NCBI Taxonomy" id="1043628"/>
    <lineage>
        <taxon>Eukaryota</taxon>
        <taxon>Fungi</taxon>
        <taxon>Dikarya</taxon>
        <taxon>Ascomycota</taxon>
        <taxon>Pezizomycotina</taxon>
        <taxon>Orbiliomycetes</taxon>
        <taxon>Orbiliales</taxon>
        <taxon>Orbiliaceae</taxon>
        <taxon>Drechslerella</taxon>
    </lineage>
</organism>
<evidence type="ECO:0000313" key="2">
    <source>
        <dbReference type="EMBL" id="EWC47089.1"/>
    </source>
</evidence>